<evidence type="ECO:0000313" key="1">
    <source>
        <dbReference type="EMBL" id="GAF97030.1"/>
    </source>
</evidence>
<proteinExistence type="predicted"/>
<protein>
    <submittedName>
        <fullName evidence="1">Uncharacterized protein</fullName>
    </submittedName>
</protein>
<name>X0V8S9_9ZZZZ</name>
<feature type="non-terminal residue" evidence="1">
    <location>
        <position position="1"/>
    </location>
</feature>
<reference evidence="1" key="1">
    <citation type="journal article" date="2014" name="Front. Microbiol.">
        <title>High frequency of phylogenetically diverse reductive dehalogenase-homologous genes in deep subseafloor sedimentary metagenomes.</title>
        <authorList>
            <person name="Kawai M."/>
            <person name="Futagami T."/>
            <person name="Toyoda A."/>
            <person name="Takaki Y."/>
            <person name="Nishi S."/>
            <person name="Hori S."/>
            <person name="Arai W."/>
            <person name="Tsubouchi T."/>
            <person name="Morono Y."/>
            <person name="Uchiyama I."/>
            <person name="Ito T."/>
            <person name="Fujiyama A."/>
            <person name="Inagaki F."/>
            <person name="Takami H."/>
        </authorList>
    </citation>
    <scope>NUCLEOTIDE SEQUENCE</scope>
    <source>
        <strain evidence="1">Expedition CK06-06</strain>
    </source>
</reference>
<organism evidence="1">
    <name type="scientific">marine sediment metagenome</name>
    <dbReference type="NCBI Taxonomy" id="412755"/>
    <lineage>
        <taxon>unclassified sequences</taxon>
        <taxon>metagenomes</taxon>
        <taxon>ecological metagenomes</taxon>
    </lineage>
</organism>
<accession>X0V8S9</accession>
<comment type="caution">
    <text evidence="1">The sequence shown here is derived from an EMBL/GenBank/DDBJ whole genome shotgun (WGS) entry which is preliminary data.</text>
</comment>
<dbReference type="AlphaFoldDB" id="X0V8S9"/>
<sequence>FHKNADGEATFSAKGVYVNSITGKYYLHNGGVPTKSLVKKIVEPIEPVE</sequence>
<gene>
    <name evidence="1" type="ORF">S01H1_28409</name>
</gene>
<dbReference type="EMBL" id="BARS01017361">
    <property type="protein sequence ID" value="GAF97030.1"/>
    <property type="molecule type" value="Genomic_DNA"/>
</dbReference>